<feature type="domain" description="Reverse transcriptase" evidence="1">
    <location>
        <begin position="487"/>
        <end position="728"/>
    </location>
</feature>
<dbReference type="GO" id="GO:0003824">
    <property type="term" value="F:catalytic activity"/>
    <property type="evidence" value="ECO:0007669"/>
    <property type="project" value="InterPro"/>
</dbReference>
<dbReference type="SUPFAM" id="SSF56219">
    <property type="entry name" value="DNase I-like"/>
    <property type="match status" value="1"/>
</dbReference>
<dbReference type="PANTHER" id="PTHR31635">
    <property type="entry name" value="REVERSE TRANSCRIPTASE DOMAIN-CONTAINING PROTEIN-RELATED"/>
    <property type="match status" value="1"/>
</dbReference>
<dbReference type="CDD" id="cd01650">
    <property type="entry name" value="RT_nLTR_like"/>
    <property type="match status" value="1"/>
</dbReference>
<dbReference type="PANTHER" id="PTHR31635:SF196">
    <property type="entry name" value="REVERSE TRANSCRIPTASE DOMAIN-CONTAINING PROTEIN-RELATED"/>
    <property type="match status" value="1"/>
</dbReference>
<reference evidence="2" key="1">
    <citation type="submission" date="2020-07" db="EMBL/GenBank/DDBJ databases">
        <authorList>
            <person name="Lin J."/>
        </authorList>
    </citation>
    <scope>NUCLEOTIDE SEQUENCE</scope>
</reference>
<dbReference type="Gene3D" id="3.60.10.10">
    <property type="entry name" value="Endonuclease/exonuclease/phosphatase"/>
    <property type="match status" value="1"/>
</dbReference>
<organism evidence="2">
    <name type="scientific">Ananas comosus var. bracteatus</name>
    <name type="common">red pineapple</name>
    <dbReference type="NCBI Taxonomy" id="296719"/>
    <lineage>
        <taxon>Eukaryota</taxon>
        <taxon>Viridiplantae</taxon>
        <taxon>Streptophyta</taxon>
        <taxon>Embryophyta</taxon>
        <taxon>Tracheophyta</taxon>
        <taxon>Spermatophyta</taxon>
        <taxon>Magnoliopsida</taxon>
        <taxon>Liliopsida</taxon>
        <taxon>Poales</taxon>
        <taxon>Bromeliaceae</taxon>
        <taxon>Bromelioideae</taxon>
        <taxon>Ananas</taxon>
    </lineage>
</organism>
<name>A0A6V7PY46_ANACO</name>
<proteinExistence type="predicted"/>
<dbReference type="InterPro" id="IPR005135">
    <property type="entry name" value="Endo/exonuclease/phosphatase"/>
</dbReference>
<dbReference type="Pfam" id="PF00078">
    <property type="entry name" value="RVT_1"/>
    <property type="match status" value="1"/>
</dbReference>
<evidence type="ECO:0000259" key="1">
    <source>
        <dbReference type="PROSITE" id="PS50878"/>
    </source>
</evidence>
<dbReference type="EMBL" id="LR862153">
    <property type="protein sequence ID" value="CAD1835673.1"/>
    <property type="molecule type" value="Genomic_DNA"/>
</dbReference>
<dbReference type="AlphaFoldDB" id="A0A6V7PY46"/>
<dbReference type="PROSITE" id="PS50878">
    <property type="entry name" value="RT_POL"/>
    <property type="match status" value="1"/>
</dbReference>
<accession>A0A6V7PY46</accession>
<gene>
    <name evidence="2" type="ORF">CB5_LOCUS18884</name>
</gene>
<dbReference type="InterPro" id="IPR036691">
    <property type="entry name" value="Endo/exonu/phosph_ase_sf"/>
</dbReference>
<dbReference type="Pfam" id="PF03372">
    <property type="entry name" value="Exo_endo_phos"/>
    <property type="match status" value="1"/>
</dbReference>
<sequence length="849" mass="96056">MARNRVFRFLSWNVRGLNDQSKCTVVRCFIRFSKVSVVCLQETKLPSISPGKFRSFCGFHLQEFRTLDAVGTRGGLLTAWNIYLFDCVQHWNGSHTLNVLLQRKSDRNLFLITNVYGPTGSSNKASFFLELRHIANLSRGLWAALGDFNVLLSLNDKNGLPSNTADILAFREAVSDAGLIDLPIMNKSFTWSNGRRSPTLERLDRVLISQDWLLCFPRSTLKALPRPRSDHTPLVLSAWTFVPTPRIFRFESSWLHFPTLPGVVANAWNSAPTGVDPASSFSSKLDKVRKDLQLWSRDLSSSLKRQSTSCLQWLLWLDSAEERRVLSASECCLRPKLKIRYEELCLIEESKWKQRSRIQWLREGDANTKFFHLRASCRRSANSISHLSDGTNALSSHDAIANHLFSYYLNLIGSAHQSSSTINFFLIYDDATVDLSSLHSPFSEDEVRSAIFACAPDKAPGPDGFPLLFYHRFWSVLKIDVMNIFEAFYNGSLALSSINTSWICPIPKKSNVLSARDLRPISLVHSMAKIISKVLASRLQSVLNQLINPYQTAFIKGRHILDNFYCAHILIHHLHASKRPAALFKIDFDRAFDHINWIFLNELLTARGFSNKWIGWISALLNSTTSAVLLNGVPVLSDNLPAVGIGDVKIHSLYFADDVLLFFDGSVRSAIIIRCILDAFSANSGLTINYGKSSLSPINIPADQAAALATCFNCPLQSFPLLYLGLPLTPKPLRRADYLPLIEKIDNRLAGWKFSSSVWTGVLRRFVFTQPWRQPLSDSIAKRWFRLRRLATGQNLIDIDLAIAATYWELWKERNRRLFDNLQVRSDVLGRCISETVSSWKSAFCSFGC</sequence>
<protein>
    <recommendedName>
        <fullName evidence="1">Reverse transcriptase domain-containing protein</fullName>
    </recommendedName>
</protein>
<dbReference type="InterPro" id="IPR000477">
    <property type="entry name" value="RT_dom"/>
</dbReference>
<evidence type="ECO:0000313" key="2">
    <source>
        <dbReference type="EMBL" id="CAD1835673.1"/>
    </source>
</evidence>